<evidence type="ECO:0000256" key="1">
    <source>
        <dbReference type="SAM" id="SignalP"/>
    </source>
</evidence>
<protein>
    <submittedName>
        <fullName evidence="2">Uncharacterized protein</fullName>
    </submittedName>
</protein>
<dbReference type="STRING" id="1798470.A3D55_01050"/>
<name>A0A1F6BQN2_9BACT</name>
<evidence type="ECO:0000313" key="2">
    <source>
        <dbReference type="EMBL" id="OGG39236.1"/>
    </source>
</evidence>
<feature type="chain" id="PRO_5009523136" evidence="1">
    <location>
        <begin position="24"/>
        <end position="298"/>
    </location>
</feature>
<gene>
    <name evidence="2" type="ORF">A3D55_01050</name>
</gene>
<comment type="caution">
    <text evidence="2">The sequence shown here is derived from an EMBL/GenBank/DDBJ whole genome shotgun (WGS) entry which is preliminary data.</text>
</comment>
<proteinExistence type="predicted"/>
<sequence>MKNHFNICVFCFCVAVAAGVIFAYPIKTAARDFIIRNATTSAVYFKVDGTFGYVGVATSTPAYTFSVNGSGYFANAVIVGSPTADSHAATKNYVDSIVGGTTSSTSNYVLKSGDVMNGNLNMNGNNIIGVNKLTVATIDPLYEIRGRKYATYGASIVGGVKEEYVGRGLLTARISNDEVQISNKLSNDSRIENSKLYSYVIDFSKIEYGSDLWVWRNVIDFSKDNIEVFATAYGIPVPIAYIIENNKIIFNSDLQLTTYNPQPSGIKFSYRLVGKRFDWAKHPTFVPNQNEPASLMVR</sequence>
<dbReference type="AlphaFoldDB" id="A0A1F6BQN2"/>
<organism evidence="2 3">
    <name type="scientific">Candidatus Jorgensenbacteria bacterium RIFCSPHIGHO2_02_FULL_45_20</name>
    <dbReference type="NCBI Taxonomy" id="1798470"/>
    <lineage>
        <taxon>Bacteria</taxon>
        <taxon>Candidatus Joergenseniibacteriota</taxon>
    </lineage>
</organism>
<dbReference type="Proteomes" id="UP000178825">
    <property type="component" value="Unassembled WGS sequence"/>
</dbReference>
<accession>A0A1F6BQN2</accession>
<keyword evidence="1" id="KW-0732">Signal</keyword>
<evidence type="ECO:0000313" key="3">
    <source>
        <dbReference type="Proteomes" id="UP000178825"/>
    </source>
</evidence>
<feature type="signal peptide" evidence="1">
    <location>
        <begin position="1"/>
        <end position="23"/>
    </location>
</feature>
<dbReference type="EMBL" id="MFKJ01000004">
    <property type="protein sequence ID" value="OGG39236.1"/>
    <property type="molecule type" value="Genomic_DNA"/>
</dbReference>
<reference evidence="2 3" key="1">
    <citation type="journal article" date="2016" name="Nat. Commun.">
        <title>Thousands of microbial genomes shed light on interconnected biogeochemical processes in an aquifer system.</title>
        <authorList>
            <person name="Anantharaman K."/>
            <person name="Brown C.T."/>
            <person name="Hug L.A."/>
            <person name="Sharon I."/>
            <person name="Castelle C.J."/>
            <person name="Probst A.J."/>
            <person name="Thomas B.C."/>
            <person name="Singh A."/>
            <person name="Wilkins M.J."/>
            <person name="Karaoz U."/>
            <person name="Brodie E.L."/>
            <person name="Williams K.H."/>
            <person name="Hubbard S.S."/>
            <person name="Banfield J.F."/>
        </authorList>
    </citation>
    <scope>NUCLEOTIDE SEQUENCE [LARGE SCALE GENOMIC DNA]</scope>
</reference>